<protein>
    <submittedName>
        <fullName evidence="2">Membrane protein YgcG</fullName>
    </submittedName>
</protein>
<accession>A0ABT9PFC0</accession>
<dbReference type="EMBL" id="JAUSQZ010000001">
    <property type="protein sequence ID" value="MDP9831152.1"/>
    <property type="molecule type" value="Genomic_DNA"/>
</dbReference>
<feature type="compositionally biased region" description="Gly residues" evidence="1">
    <location>
        <begin position="394"/>
        <end position="423"/>
    </location>
</feature>
<name>A0ABT9PFC0_9ACTN</name>
<reference evidence="2 3" key="1">
    <citation type="submission" date="2023-07" db="EMBL/GenBank/DDBJ databases">
        <title>Sequencing the genomes of 1000 actinobacteria strains.</title>
        <authorList>
            <person name="Klenk H.-P."/>
        </authorList>
    </citation>
    <scope>NUCLEOTIDE SEQUENCE [LARGE SCALE GENOMIC DNA]</scope>
    <source>
        <strain evidence="2 3">DSM 44388</strain>
    </source>
</reference>
<evidence type="ECO:0000313" key="2">
    <source>
        <dbReference type="EMBL" id="MDP9831152.1"/>
    </source>
</evidence>
<organism evidence="2 3">
    <name type="scientific">Kineosporia succinea</name>
    <dbReference type="NCBI Taxonomy" id="84632"/>
    <lineage>
        <taxon>Bacteria</taxon>
        <taxon>Bacillati</taxon>
        <taxon>Actinomycetota</taxon>
        <taxon>Actinomycetes</taxon>
        <taxon>Kineosporiales</taxon>
        <taxon>Kineosporiaceae</taxon>
        <taxon>Kineosporia</taxon>
    </lineage>
</organism>
<proteinExistence type="predicted"/>
<dbReference type="RefSeq" id="WP_307250638.1">
    <property type="nucleotide sequence ID" value="NZ_JAUSQZ010000001.1"/>
</dbReference>
<sequence>MTVTQPTSPARHRWADWGPVAEFTRAQRPAGAVGVPRRSNGFRTTPHELTLKDRAGAHRYLISAPHPTTTTAAWHLHLLLDQQWPVALRERLAPLGDVYVFEQLGWPYTSSLPAVPVGEQGRALIADHADLRRWNAARTALTELAGEIGDSIRHDWTEADALPGRLLPWRRRAWRDALEAHAGRLVAAYEEYRPVIPEIEAALDATASALADVKTRLSVVHGWYGRTRWQLVPAGDESFRLVRPDLDPQAPTRRAGLLHDVQHQARDLRFGQLKAVLWDEASVRLCDRELADASADLPRPVPRPGDSAGPEPSWRSEQLTSTGDPLVTLVPATFDGVYRMRLGTPPDELTDPVSLEADRHRERERQEREKEQERRWRERVNRPGGSWPTTPGSGDFGAGHGGGDHGGGGYSGGGHSGGFGGSF</sequence>
<evidence type="ECO:0000313" key="3">
    <source>
        <dbReference type="Proteomes" id="UP001235712"/>
    </source>
</evidence>
<feature type="compositionally biased region" description="Low complexity" evidence="1">
    <location>
        <begin position="383"/>
        <end position="393"/>
    </location>
</feature>
<gene>
    <name evidence="2" type="ORF">J2S57_006901</name>
</gene>
<keyword evidence="3" id="KW-1185">Reference proteome</keyword>
<comment type="caution">
    <text evidence="2">The sequence shown here is derived from an EMBL/GenBank/DDBJ whole genome shotgun (WGS) entry which is preliminary data.</text>
</comment>
<feature type="compositionally biased region" description="Basic and acidic residues" evidence="1">
    <location>
        <begin position="356"/>
        <end position="381"/>
    </location>
</feature>
<feature type="region of interest" description="Disordered" evidence="1">
    <location>
        <begin position="295"/>
        <end position="327"/>
    </location>
</feature>
<evidence type="ECO:0000256" key="1">
    <source>
        <dbReference type="SAM" id="MobiDB-lite"/>
    </source>
</evidence>
<feature type="region of interest" description="Disordered" evidence="1">
    <location>
        <begin position="341"/>
        <end position="423"/>
    </location>
</feature>
<dbReference type="Proteomes" id="UP001235712">
    <property type="component" value="Unassembled WGS sequence"/>
</dbReference>